<proteinExistence type="predicted"/>
<accession>A0A927U7X4</accession>
<keyword evidence="1" id="KW-0472">Membrane</keyword>
<gene>
    <name evidence="3" type="ORF">E7272_09050</name>
</gene>
<evidence type="ECO:0000313" key="3">
    <source>
        <dbReference type="EMBL" id="MBE5919976.1"/>
    </source>
</evidence>
<dbReference type="Gene3D" id="3.90.70.10">
    <property type="entry name" value="Cysteine proteinases"/>
    <property type="match status" value="1"/>
</dbReference>
<dbReference type="Pfam" id="PF13529">
    <property type="entry name" value="Peptidase_C39_2"/>
    <property type="match status" value="1"/>
</dbReference>
<evidence type="ECO:0000259" key="2">
    <source>
        <dbReference type="Pfam" id="PF13529"/>
    </source>
</evidence>
<keyword evidence="1" id="KW-0812">Transmembrane</keyword>
<protein>
    <recommendedName>
        <fullName evidence="2">Peptidase C39-like domain-containing protein</fullName>
    </recommendedName>
</protein>
<dbReference type="Proteomes" id="UP000766246">
    <property type="component" value="Unassembled WGS sequence"/>
</dbReference>
<keyword evidence="1" id="KW-1133">Transmembrane helix</keyword>
<reference evidence="3" key="1">
    <citation type="submission" date="2019-04" db="EMBL/GenBank/DDBJ databases">
        <title>Evolution of Biomass-Degrading Anaerobic Consortia Revealed by Metagenomics.</title>
        <authorList>
            <person name="Peng X."/>
        </authorList>
    </citation>
    <scope>NUCLEOTIDE SEQUENCE</scope>
    <source>
        <strain evidence="3">SIG311</strain>
    </source>
</reference>
<feature type="transmembrane region" description="Helical" evidence="1">
    <location>
        <begin position="7"/>
        <end position="29"/>
    </location>
</feature>
<organism evidence="3 4">
    <name type="scientific">Pseudobutyrivibrio ruminis</name>
    <dbReference type="NCBI Taxonomy" id="46206"/>
    <lineage>
        <taxon>Bacteria</taxon>
        <taxon>Bacillati</taxon>
        <taxon>Bacillota</taxon>
        <taxon>Clostridia</taxon>
        <taxon>Lachnospirales</taxon>
        <taxon>Lachnospiraceae</taxon>
        <taxon>Pseudobutyrivibrio</taxon>
    </lineage>
</organism>
<sequence length="335" mass="38362">MKLHRILIWILQGILLLVVGFFGLIALDYYFMLDWLTDMDAFLILTLVLLCHFLAGLIRLKKSLHDKGHYEIDNHEGYQRKATKEYTDYDNKRKRQPRRGKFKPAIAIMLVSVVIVGFGAYNFINNRNMENVPENVIEFGEKYPEASEYVRNFNKYVDKDFDMDVTKEMLENDIPLFIQWDKRWGYKDYGGNYVGVAGCGPTCIAMVACGLEQNPDINPYEVANYAASQGYYIYGQGTSWTIMTDGAKYFGLNVTNGNVSADYILQNLSNETPMICSMSPGDFTTSGHFIVLTGIDSDGEIIVNDPNSPKNSKRHWDVNTLVSQMKSVWKYSRKR</sequence>
<evidence type="ECO:0000256" key="1">
    <source>
        <dbReference type="SAM" id="Phobius"/>
    </source>
</evidence>
<feature type="transmembrane region" description="Helical" evidence="1">
    <location>
        <begin position="41"/>
        <end position="60"/>
    </location>
</feature>
<comment type="caution">
    <text evidence="3">The sequence shown here is derived from an EMBL/GenBank/DDBJ whole genome shotgun (WGS) entry which is preliminary data.</text>
</comment>
<dbReference type="AlphaFoldDB" id="A0A927U7X4"/>
<feature type="transmembrane region" description="Helical" evidence="1">
    <location>
        <begin position="102"/>
        <end position="124"/>
    </location>
</feature>
<dbReference type="EMBL" id="SVER01000021">
    <property type="protein sequence ID" value="MBE5919976.1"/>
    <property type="molecule type" value="Genomic_DNA"/>
</dbReference>
<feature type="domain" description="Peptidase C39-like" evidence="2">
    <location>
        <begin position="173"/>
        <end position="307"/>
    </location>
</feature>
<evidence type="ECO:0000313" key="4">
    <source>
        <dbReference type="Proteomes" id="UP000766246"/>
    </source>
</evidence>
<name>A0A927U7X4_9FIRM</name>
<dbReference type="InterPro" id="IPR039564">
    <property type="entry name" value="Peptidase_C39-like"/>
</dbReference>